<protein>
    <submittedName>
        <fullName evidence="2">Uncharacterized protein</fullName>
    </submittedName>
</protein>
<feature type="transmembrane region" description="Helical" evidence="1">
    <location>
        <begin position="7"/>
        <end position="28"/>
    </location>
</feature>
<keyword evidence="1" id="KW-0812">Transmembrane</keyword>
<dbReference type="Proteomes" id="UP000424966">
    <property type="component" value="Chromosome"/>
</dbReference>
<dbReference type="EMBL" id="CP046294">
    <property type="protein sequence ID" value="QGR70566.1"/>
    <property type="molecule type" value="Genomic_DNA"/>
</dbReference>
<dbReference type="RefSeq" id="WP_155967677.1">
    <property type="nucleotide sequence ID" value="NZ_CP046293.1"/>
</dbReference>
<evidence type="ECO:0000313" key="3">
    <source>
        <dbReference type="Proteomes" id="UP000424966"/>
    </source>
</evidence>
<name>A0ABX6F7W3_YERIN</name>
<keyword evidence="3" id="KW-1185">Reference proteome</keyword>
<accession>A0ABX6F7W3</accession>
<keyword evidence="1" id="KW-1133">Transmembrane helix</keyword>
<feature type="transmembrane region" description="Helical" evidence="1">
    <location>
        <begin position="40"/>
        <end position="57"/>
    </location>
</feature>
<evidence type="ECO:0000313" key="2">
    <source>
        <dbReference type="EMBL" id="QGR70566.1"/>
    </source>
</evidence>
<proteinExistence type="predicted"/>
<organism evidence="2 3">
    <name type="scientific">Yersinia intermedia</name>
    <dbReference type="NCBI Taxonomy" id="631"/>
    <lineage>
        <taxon>Bacteria</taxon>
        <taxon>Pseudomonadati</taxon>
        <taxon>Pseudomonadota</taxon>
        <taxon>Gammaproteobacteria</taxon>
        <taxon>Enterobacterales</taxon>
        <taxon>Yersiniaceae</taxon>
        <taxon>Yersinia</taxon>
    </lineage>
</organism>
<sequence length="70" mass="8086">MMTIREITLICYGLACYLYLGYCFASILRHLNLMKKDTPRTAFIILLLLWPVGLMVFEDKFASGEDDCDD</sequence>
<gene>
    <name evidence="2" type="ORF">FOC37_09345</name>
</gene>
<keyword evidence="1" id="KW-0472">Membrane</keyword>
<reference evidence="2 3" key="1">
    <citation type="submission" date="2019-11" db="EMBL/GenBank/DDBJ databases">
        <title>FDA dAtabase for Regulatory Grade micrObial Sequences (FDA-ARGOS): Supporting development and validation of Infectious Disease Dx tests.</title>
        <authorList>
            <person name="Patel R."/>
            <person name="Rucinski S."/>
            <person name="Tallon L."/>
            <person name="Sadzewicz L."/>
            <person name="Vavikolanu K."/>
            <person name="Mehta A."/>
            <person name="Aluvathingal J."/>
            <person name="Nadendla S."/>
            <person name="Nandy P."/>
            <person name="Geyer C."/>
            <person name="Yan Y."/>
            <person name="Sichtig H."/>
        </authorList>
    </citation>
    <scope>NUCLEOTIDE SEQUENCE [LARGE SCALE GENOMIC DNA]</scope>
    <source>
        <strain evidence="2 3">FDAARGOS_729</strain>
    </source>
</reference>
<dbReference type="GeneID" id="58046465"/>
<evidence type="ECO:0000256" key="1">
    <source>
        <dbReference type="SAM" id="Phobius"/>
    </source>
</evidence>